<evidence type="ECO:0000313" key="4">
    <source>
        <dbReference type="EMBL" id="MDM3929509.1"/>
    </source>
</evidence>
<sequence>MFEAVPRDLAFQGVDDAGVLDRVTAAARAQNAHCARELAAIGELYARRAPDDDADRFNWAVDGHENVVAEVAAALGISRGRASGRLHYAIALRERLPRVAEVFAQGHIDFRLMAAVVYRTELIEDPELIARLDAAVARHAPKWMRLSGPKMAERIDMWVARIDPAGVRVPGMRSQDRRVEIGPISPGLAEISARVRPTDAAAVDRALDALADSVCRNDSRTKAQRRADAMGAMAAGQTVLRCDCGCPDCPAAQRPPGTNVVVHVLAEPAAVGGEARAPALLPGFGPLPTGSLRELAGVAKTKPLSPPPDRAEPGYRPSTALAEFVRFRDLTCRFPGCDAPADVCDIDHTVPFPLGPTHPSNLKLLCRHHHLLKTFYTGPDGWRDRQLPDGTVVWTSPTGHTYITKPGGSLYFPALAVPTGTLSLPAVAPAPSQNRGVMMPVRQRTRAEDRAARVRWERGINEARFSAEAARHAERSAPHNNDPPPF</sequence>
<keyword evidence="6" id="KW-1185">Reference proteome</keyword>
<dbReference type="EC" id="3.1.-.-" evidence="4"/>
<dbReference type="GeneID" id="45452538"/>
<dbReference type="EMBL" id="JASZZX010000039">
    <property type="protein sequence ID" value="MDM3929509.1"/>
    <property type="molecule type" value="Genomic_DNA"/>
</dbReference>
<evidence type="ECO:0000313" key="5">
    <source>
        <dbReference type="Proteomes" id="UP000198286"/>
    </source>
</evidence>
<feature type="domain" description="HNH nuclease" evidence="2">
    <location>
        <begin position="320"/>
        <end position="371"/>
    </location>
</feature>
<dbReference type="InterPro" id="IPR003870">
    <property type="entry name" value="DUF222"/>
</dbReference>
<dbReference type="RefSeq" id="WP_008263069.1">
    <property type="nucleotide sequence ID" value="NZ_CAAHFK010000025.1"/>
</dbReference>
<dbReference type="Proteomes" id="UP000198286">
    <property type="component" value="Chromosome"/>
</dbReference>
<dbReference type="Proteomes" id="UP001529272">
    <property type="component" value="Unassembled WGS sequence"/>
</dbReference>
<evidence type="ECO:0000259" key="2">
    <source>
        <dbReference type="SMART" id="SM00507"/>
    </source>
</evidence>
<gene>
    <name evidence="3" type="ORF">MYCOZU2_00250</name>
    <name evidence="4" type="ORF">QRB35_26390</name>
</gene>
<dbReference type="GO" id="GO:0004519">
    <property type="term" value="F:endonuclease activity"/>
    <property type="evidence" value="ECO:0007669"/>
    <property type="project" value="UniProtKB-KW"/>
</dbReference>
<protein>
    <submittedName>
        <fullName evidence="3">13E12 repeat-containing protein</fullName>
    </submittedName>
    <submittedName>
        <fullName evidence="4">HNH endonuclease signature motif containing protein</fullName>
        <ecNumber evidence="4">3.1.-.-</ecNumber>
    </submittedName>
</protein>
<keyword evidence="4" id="KW-0378">Hydrolase</keyword>
<dbReference type="InterPro" id="IPR003615">
    <property type="entry name" value="HNH_nuc"/>
</dbReference>
<keyword evidence="4" id="KW-0255">Endonuclease</keyword>
<dbReference type="EMBL" id="CP015267">
    <property type="protein sequence ID" value="ASL12722.1"/>
    <property type="molecule type" value="Genomic_DNA"/>
</dbReference>
<dbReference type="Pfam" id="PF02720">
    <property type="entry name" value="DUF222"/>
    <property type="match status" value="1"/>
</dbReference>
<accession>A0A220XMT6</accession>
<evidence type="ECO:0000313" key="6">
    <source>
        <dbReference type="Proteomes" id="UP001529272"/>
    </source>
</evidence>
<dbReference type="CDD" id="cd00085">
    <property type="entry name" value="HNHc"/>
    <property type="match status" value="1"/>
</dbReference>
<keyword evidence="4" id="KW-0540">Nuclease</keyword>
<evidence type="ECO:0000313" key="3">
    <source>
        <dbReference type="EMBL" id="ASL12722.1"/>
    </source>
</evidence>
<organism evidence="3 5">
    <name type="scientific">Mycobacterium intracellulare subsp. chimaera</name>
    <dbReference type="NCBI Taxonomy" id="222805"/>
    <lineage>
        <taxon>Bacteria</taxon>
        <taxon>Bacillati</taxon>
        <taxon>Actinomycetota</taxon>
        <taxon>Actinomycetes</taxon>
        <taxon>Mycobacteriales</taxon>
        <taxon>Mycobacteriaceae</taxon>
        <taxon>Mycobacterium</taxon>
        <taxon>Mycobacterium avium complex (MAC)</taxon>
    </lineage>
</organism>
<reference evidence="4" key="3">
    <citation type="submission" date="2023-06" db="EMBL/GenBank/DDBJ databases">
        <authorList>
            <person name="Spilker T."/>
        </authorList>
    </citation>
    <scope>NUCLEOTIDE SEQUENCE</scope>
    <source>
        <strain evidence="4">FLAC1071</strain>
    </source>
</reference>
<dbReference type="GO" id="GO:0016787">
    <property type="term" value="F:hydrolase activity"/>
    <property type="evidence" value="ECO:0007669"/>
    <property type="project" value="UniProtKB-KW"/>
</dbReference>
<dbReference type="AlphaFoldDB" id="A0A220XMT6"/>
<proteinExistence type="predicted"/>
<reference evidence="4" key="2">
    <citation type="submission" date="2023-06" db="EMBL/GenBank/DDBJ databases">
        <title>Itaconate inhibition of nontuberculous mycobacteria.</title>
        <authorList>
            <person name="Breen P."/>
            <person name="Zimbric M."/>
            <person name="Caverly L."/>
        </authorList>
    </citation>
    <scope>NUCLEOTIDE SEQUENCE</scope>
    <source>
        <strain evidence="4">FLAC1071</strain>
    </source>
</reference>
<evidence type="ECO:0000256" key="1">
    <source>
        <dbReference type="SAM" id="MobiDB-lite"/>
    </source>
</evidence>
<name>A0A220XMT6_MYCIT</name>
<dbReference type="SMART" id="SM00507">
    <property type="entry name" value="HNHc"/>
    <property type="match status" value="1"/>
</dbReference>
<reference evidence="3 5" key="1">
    <citation type="journal article" date="2017" name="Lancet Infect. Dis.">
        <title>Global outbreak of severe Mycobacterium chimaera disease after cardiac surgery: a molecular epidemiological study.</title>
        <authorList>
            <person name="van Ingen J."/>
            <person name="Kohl T."/>
            <person name="Kranzer K."/>
            <person name="Hasse B."/>
            <person name="Keller P."/>
            <person name="Szafranska A."/>
            <person name="Hillemann D."/>
            <person name="Chand M."/>
            <person name="Schreiber P."/>
            <person name="Sommerstein R."/>
            <person name="Berger C."/>
            <person name="Genoni M."/>
            <person name="Ruegg C."/>
            <person name="Troillet N."/>
            <person name="Widmer A.F."/>
            <person name="Becker S.L."/>
            <person name="Herrmann M."/>
            <person name="Eckmanns T."/>
            <person name="Haller S."/>
            <person name="Hoeller C."/>
            <person name="Debast S.B."/>
            <person name="Wolfhagen M.J."/>
            <person name="Hopman J."/>
            <person name="Kluytmans J."/>
            <person name="Langelaar M."/>
            <person name="Notermans D.W."/>
            <person name="ten Oever J."/>
            <person name="van den Barselaar P."/>
            <person name="Vonk A.B.A."/>
            <person name="Vos M.C."/>
            <person name="Ahmed N."/>
            <person name="Brown T."/>
            <person name="Crook D."/>
            <person name="Lamagni T."/>
            <person name="Phin N."/>
            <person name="Smith E.G."/>
            <person name="Zambon M."/>
            <person name="Serr A."/>
            <person name="Goetting T."/>
            <person name="Ebner W."/>
            <person name="Thuermer A."/>
            <person name="Utpatel C."/>
            <person name="Sproer C."/>
            <person name="Bunk B."/>
            <person name="Nubel U."/>
            <person name="Bloemberg G."/>
            <person name="Bottger E."/>
            <person name="Niemann S."/>
            <person name="Wagner D."/>
            <person name="Sax H."/>
        </authorList>
    </citation>
    <scope>NUCLEOTIDE SEQUENCE [LARGE SCALE GENOMIC DNA]</scope>
    <source>
        <strain evidence="3 5">ZUERICH-2</strain>
    </source>
</reference>
<feature type="region of interest" description="Disordered" evidence="1">
    <location>
        <begin position="467"/>
        <end position="486"/>
    </location>
</feature>